<feature type="domain" description="Ribosome recycling factor" evidence="4">
    <location>
        <begin position="167"/>
        <end position="332"/>
    </location>
</feature>
<protein>
    <recommendedName>
        <fullName evidence="4">Ribosome recycling factor domain-containing protein</fullName>
    </recommendedName>
</protein>
<dbReference type="PANTHER" id="PTHR20982:SF3">
    <property type="entry name" value="MITOCHONDRIAL RIBOSOME RECYCLING FACTOR PSEUDO 1"/>
    <property type="match status" value="1"/>
</dbReference>
<dbReference type="AlphaFoldDB" id="A0A7S3P4C2"/>
<dbReference type="InterPro" id="IPR036191">
    <property type="entry name" value="RRF_sf"/>
</dbReference>
<dbReference type="GO" id="GO:0005739">
    <property type="term" value="C:mitochondrion"/>
    <property type="evidence" value="ECO:0007669"/>
    <property type="project" value="TreeGrafter"/>
</dbReference>
<name>A0A7S3P4C2_9STRA</name>
<comment type="similarity">
    <text evidence="1">Belongs to the RRF family.</text>
</comment>
<dbReference type="Gene3D" id="1.10.132.20">
    <property type="entry name" value="Ribosome-recycling factor"/>
    <property type="match status" value="1"/>
</dbReference>
<dbReference type="PANTHER" id="PTHR20982">
    <property type="entry name" value="RIBOSOME RECYCLING FACTOR"/>
    <property type="match status" value="1"/>
</dbReference>
<feature type="compositionally biased region" description="Acidic residues" evidence="3">
    <location>
        <begin position="128"/>
        <end position="151"/>
    </location>
</feature>
<dbReference type="GO" id="GO:0043023">
    <property type="term" value="F:ribosomal large subunit binding"/>
    <property type="evidence" value="ECO:0007669"/>
    <property type="project" value="TreeGrafter"/>
</dbReference>
<keyword evidence="2" id="KW-0648">Protein biosynthesis</keyword>
<organism evidence="5">
    <name type="scientific">Amphora coffeiformis</name>
    <dbReference type="NCBI Taxonomy" id="265554"/>
    <lineage>
        <taxon>Eukaryota</taxon>
        <taxon>Sar</taxon>
        <taxon>Stramenopiles</taxon>
        <taxon>Ochrophyta</taxon>
        <taxon>Bacillariophyta</taxon>
        <taxon>Bacillariophyceae</taxon>
        <taxon>Bacillariophycidae</taxon>
        <taxon>Thalassiophysales</taxon>
        <taxon>Catenulaceae</taxon>
        <taxon>Amphora</taxon>
    </lineage>
</organism>
<dbReference type="Pfam" id="PF01765">
    <property type="entry name" value="RRF"/>
    <property type="match status" value="1"/>
</dbReference>
<feature type="compositionally biased region" description="Basic residues" evidence="3">
    <location>
        <begin position="91"/>
        <end position="109"/>
    </location>
</feature>
<gene>
    <name evidence="5" type="ORF">ACOF00016_LOCUS9384</name>
</gene>
<evidence type="ECO:0000313" key="5">
    <source>
        <dbReference type="EMBL" id="CAE0412109.1"/>
    </source>
</evidence>
<dbReference type="InterPro" id="IPR023584">
    <property type="entry name" value="Ribosome_recyc_fac_dom"/>
</dbReference>
<dbReference type="EMBL" id="HBIM01011300">
    <property type="protein sequence ID" value="CAE0412109.1"/>
    <property type="molecule type" value="Transcribed_RNA"/>
</dbReference>
<dbReference type="Gene3D" id="3.30.1360.40">
    <property type="match status" value="1"/>
</dbReference>
<reference evidence="5" key="1">
    <citation type="submission" date="2021-01" db="EMBL/GenBank/DDBJ databases">
        <authorList>
            <person name="Corre E."/>
            <person name="Pelletier E."/>
            <person name="Niang G."/>
            <person name="Scheremetjew M."/>
            <person name="Finn R."/>
            <person name="Kale V."/>
            <person name="Holt S."/>
            <person name="Cochrane G."/>
            <person name="Meng A."/>
            <person name="Brown T."/>
            <person name="Cohen L."/>
        </authorList>
    </citation>
    <scope>NUCLEOTIDE SEQUENCE</scope>
    <source>
        <strain evidence="5">CCMP127</strain>
    </source>
</reference>
<proteinExistence type="inferred from homology"/>
<dbReference type="SUPFAM" id="SSF55194">
    <property type="entry name" value="Ribosome recycling factor, RRF"/>
    <property type="match status" value="1"/>
</dbReference>
<sequence length="334" mass="37792">MAFYWYYGKARLFPLVQKSLTRRTLTLLPRQPQSELWLCPLSSSVFLPQRHPLFSQKLAQQVRYKHSAKMGQHLERLDEMAHDSSREQAREKRKKNKEKKAARKGKNKHAATEESSDSSKFLDLQAGSEEDDFEPHDEDDDDHEDEEDVLPDPDVVKERMKKLVDKFEESLKAIRGAEPTPELFDEIMVHAYGSSTPLKSVAQVVIASPTLASATCFDPAVAKDVATALREKMGLNPSVEDGGVLRIPIPRASMESRQKTASLLGKRTESFRQKIRNVRRKVMDIVKPGVAGKLEGVSKDDAFRVQKEIESVTEIAIKKLNEISEKKHDSIMAV</sequence>
<evidence type="ECO:0000256" key="3">
    <source>
        <dbReference type="SAM" id="MobiDB-lite"/>
    </source>
</evidence>
<dbReference type="InterPro" id="IPR002661">
    <property type="entry name" value="Ribosome_recyc_fac"/>
</dbReference>
<feature type="compositionally biased region" description="Basic and acidic residues" evidence="3">
    <location>
        <begin position="74"/>
        <end position="90"/>
    </location>
</feature>
<evidence type="ECO:0000256" key="2">
    <source>
        <dbReference type="ARBA" id="ARBA00022917"/>
    </source>
</evidence>
<evidence type="ECO:0000256" key="1">
    <source>
        <dbReference type="ARBA" id="ARBA00005912"/>
    </source>
</evidence>
<dbReference type="GO" id="GO:0006412">
    <property type="term" value="P:translation"/>
    <property type="evidence" value="ECO:0007669"/>
    <property type="project" value="UniProtKB-KW"/>
</dbReference>
<accession>A0A7S3P4C2</accession>
<evidence type="ECO:0000259" key="4">
    <source>
        <dbReference type="Pfam" id="PF01765"/>
    </source>
</evidence>
<feature type="region of interest" description="Disordered" evidence="3">
    <location>
        <begin position="74"/>
        <end position="156"/>
    </location>
</feature>